<dbReference type="PANTHER" id="PTHR14744:SF15">
    <property type="entry name" value="N-ALPHA-ACETYLTRANSFERASE 60"/>
    <property type="match status" value="1"/>
</dbReference>
<dbReference type="GO" id="GO:0120518">
    <property type="term" value="F:protein N-terminal-methionine acetyltransferase activity"/>
    <property type="evidence" value="ECO:0007669"/>
    <property type="project" value="UniProtKB-EC"/>
</dbReference>
<evidence type="ECO:0000256" key="8">
    <source>
        <dbReference type="ARBA" id="ARBA00026144"/>
    </source>
</evidence>
<dbReference type="GO" id="GO:0000139">
    <property type="term" value="C:Golgi membrane"/>
    <property type="evidence" value="ECO:0007669"/>
    <property type="project" value="TreeGrafter"/>
</dbReference>
<keyword evidence="5" id="KW-0012">Acyltransferase</keyword>
<dbReference type="GO" id="GO:0004402">
    <property type="term" value="F:histone acetyltransferase activity"/>
    <property type="evidence" value="ECO:0007669"/>
    <property type="project" value="TreeGrafter"/>
</dbReference>
<evidence type="ECO:0000256" key="2">
    <source>
        <dbReference type="ARBA" id="ARBA00022679"/>
    </source>
</evidence>
<evidence type="ECO:0000256" key="6">
    <source>
        <dbReference type="ARBA" id="ARBA00025774"/>
    </source>
</evidence>
<dbReference type="EC" id="2.3.1.259" evidence="7"/>
<comment type="catalytic activity">
    <reaction evidence="10">
        <text>N-terminal L-methionyl-[transmembrane protein] + acetyl-CoA = N-terminal N(alpha)-acetyl-L-methionyl-[transmembrane protein] + CoA + H(+)</text>
        <dbReference type="Rhea" id="RHEA:50604"/>
        <dbReference type="Rhea" id="RHEA-COMP:12745"/>
        <dbReference type="Rhea" id="RHEA-COMP:12746"/>
        <dbReference type="ChEBI" id="CHEBI:15378"/>
        <dbReference type="ChEBI" id="CHEBI:57287"/>
        <dbReference type="ChEBI" id="CHEBI:57288"/>
        <dbReference type="ChEBI" id="CHEBI:64731"/>
        <dbReference type="ChEBI" id="CHEBI:133414"/>
        <dbReference type="EC" id="2.3.1.259"/>
    </reaction>
</comment>
<evidence type="ECO:0000313" key="13">
    <source>
        <dbReference type="EMBL" id="CAD8888183.1"/>
    </source>
</evidence>
<dbReference type="Gene3D" id="3.40.630.30">
    <property type="match status" value="1"/>
</dbReference>
<feature type="region of interest" description="Disordered" evidence="11">
    <location>
        <begin position="135"/>
        <end position="172"/>
    </location>
</feature>
<evidence type="ECO:0000256" key="7">
    <source>
        <dbReference type="ARBA" id="ARBA00026111"/>
    </source>
</evidence>
<dbReference type="CDD" id="cd04301">
    <property type="entry name" value="NAT_SF"/>
    <property type="match status" value="1"/>
</dbReference>
<evidence type="ECO:0000256" key="10">
    <source>
        <dbReference type="ARBA" id="ARBA00048848"/>
    </source>
</evidence>
<dbReference type="InterPro" id="IPR016181">
    <property type="entry name" value="Acyl_CoA_acyltransferase"/>
</dbReference>
<proteinExistence type="inferred from homology"/>
<evidence type="ECO:0000259" key="12">
    <source>
        <dbReference type="PROSITE" id="PS51186"/>
    </source>
</evidence>
<feature type="domain" description="N-acetyltransferase" evidence="12">
    <location>
        <begin position="172"/>
        <end position="339"/>
    </location>
</feature>
<dbReference type="EC" id="2.3.1.48" evidence="1"/>
<organism evidence="14">
    <name type="scientific">Corethron hystrix</name>
    <dbReference type="NCBI Taxonomy" id="216773"/>
    <lineage>
        <taxon>Eukaryota</taxon>
        <taxon>Sar</taxon>
        <taxon>Stramenopiles</taxon>
        <taxon>Ochrophyta</taxon>
        <taxon>Bacillariophyta</taxon>
        <taxon>Coscinodiscophyceae</taxon>
        <taxon>Corethrophycidae</taxon>
        <taxon>Corethrales</taxon>
        <taxon>Corethraceae</taxon>
        <taxon>Corethron</taxon>
    </lineage>
</organism>
<protein>
    <recommendedName>
        <fullName evidence="8">N-alpha-acetyltransferase 60</fullName>
        <ecNumber evidence="7">2.3.1.259</ecNumber>
        <ecNumber evidence="1">2.3.1.48</ecNumber>
    </recommendedName>
</protein>
<dbReference type="SUPFAM" id="SSF55729">
    <property type="entry name" value="Acyl-CoA N-acyltransferases (Nat)"/>
    <property type="match status" value="1"/>
</dbReference>
<keyword evidence="4" id="KW-0156">Chromatin regulator</keyword>
<keyword evidence="3" id="KW-0159">Chromosome partition</keyword>
<comment type="similarity">
    <text evidence="6">Belongs to the acetyltransferase family. NAA60 subfamily.</text>
</comment>
<accession>A0A6U5H722</accession>
<dbReference type="PROSITE" id="PS51186">
    <property type="entry name" value="GNAT"/>
    <property type="match status" value="1"/>
</dbReference>
<dbReference type="AlphaFoldDB" id="A0A6U5H722"/>
<feature type="compositionally biased region" description="Basic and acidic residues" evidence="11">
    <location>
        <begin position="139"/>
        <end position="159"/>
    </location>
</feature>
<evidence type="ECO:0000256" key="3">
    <source>
        <dbReference type="ARBA" id="ARBA00022829"/>
    </source>
</evidence>
<evidence type="ECO:0000256" key="11">
    <source>
        <dbReference type="SAM" id="MobiDB-lite"/>
    </source>
</evidence>
<dbReference type="EMBL" id="HBFR01021353">
    <property type="protein sequence ID" value="CAD8888183.1"/>
    <property type="molecule type" value="Transcribed_RNA"/>
</dbReference>
<evidence type="ECO:0000313" key="14">
    <source>
        <dbReference type="EMBL" id="CAD8888188.1"/>
    </source>
</evidence>
<dbReference type="Pfam" id="PF00583">
    <property type="entry name" value="Acetyltransf_1"/>
    <property type="match status" value="1"/>
</dbReference>
<evidence type="ECO:0000256" key="1">
    <source>
        <dbReference type="ARBA" id="ARBA00013184"/>
    </source>
</evidence>
<evidence type="ECO:0000256" key="5">
    <source>
        <dbReference type="ARBA" id="ARBA00023315"/>
    </source>
</evidence>
<name>A0A6U5H722_9STRA</name>
<dbReference type="GO" id="GO:0007059">
    <property type="term" value="P:chromosome segregation"/>
    <property type="evidence" value="ECO:0007669"/>
    <property type="project" value="UniProtKB-KW"/>
</dbReference>
<dbReference type="InterPro" id="IPR045141">
    <property type="entry name" value="NAA60-like"/>
</dbReference>
<sequence>MRTLFRWAENLRETLTSTFDTSESLTNQIKNYKLTSDFSNETAPSNFRPRQTQTVHDYNIEVGSCETSHPDSPGLSSVPAGEKVLKFRSLNQSDREVVQKLHEDWFPVVYAKSFYDGLVEHRMCDLATNDDLESNQTERGVDAGLETKKTSSDLERTDVNSDSLENGKGPKSKVETKKLFSCVAVQELVDNGLGKSLSVQCCKKKDPNLEQIVPGLHGGSVKERLVGCSVSKFVHTLSCKDQDLIDEPFRHSLLLYILTLGIVDDMRGHGLGSELIRRTEIIARQEMRCGALYLHVITYNIAAIRLYEKLGYKRIREIKDYYRINQTNYNCYLYVKHVNGKCLHLCISSRLLEYNKLCLPLDSFAGGRLPGENSIFSHVFQFLQYLTGFTSNSRIQSRIVNK</sequence>
<dbReference type="InterPro" id="IPR000182">
    <property type="entry name" value="GNAT_dom"/>
</dbReference>
<gene>
    <name evidence="13" type="ORF">CHYS00102_LOCUS15381</name>
    <name evidence="14" type="ORF">CHYS00102_LOCUS15386</name>
</gene>
<dbReference type="EMBL" id="HBFR01021358">
    <property type="protein sequence ID" value="CAD8888188.1"/>
    <property type="molecule type" value="Transcribed_RNA"/>
</dbReference>
<comment type="catalytic activity">
    <reaction evidence="9">
        <text>L-lysyl-[protein] + acetyl-CoA = N(6)-acetyl-L-lysyl-[protein] + CoA + H(+)</text>
        <dbReference type="Rhea" id="RHEA:45948"/>
        <dbReference type="Rhea" id="RHEA-COMP:9752"/>
        <dbReference type="Rhea" id="RHEA-COMP:10731"/>
        <dbReference type="ChEBI" id="CHEBI:15378"/>
        <dbReference type="ChEBI" id="CHEBI:29969"/>
        <dbReference type="ChEBI" id="CHEBI:57287"/>
        <dbReference type="ChEBI" id="CHEBI:57288"/>
        <dbReference type="ChEBI" id="CHEBI:61930"/>
        <dbReference type="EC" id="2.3.1.48"/>
    </reaction>
</comment>
<dbReference type="PANTHER" id="PTHR14744">
    <property type="entry name" value="N-ALPHA-ACETYLTRANSFERASE 60"/>
    <property type="match status" value="1"/>
</dbReference>
<evidence type="ECO:0000256" key="4">
    <source>
        <dbReference type="ARBA" id="ARBA00022853"/>
    </source>
</evidence>
<keyword evidence="2" id="KW-0808">Transferase</keyword>
<evidence type="ECO:0000256" key="9">
    <source>
        <dbReference type="ARBA" id="ARBA00048017"/>
    </source>
</evidence>
<reference evidence="14" key="1">
    <citation type="submission" date="2021-01" db="EMBL/GenBank/DDBJ databases">
        <authorList>
            <person name="Corre E."/>
            <person name="Pelletier E."/>
            <person name="Niang G."/>
            <person name="Scheremetjew M."/>
            <person name="Finn R."/>
            <person name="Kale V."/>
            <person name="Holt S."/>
            <person name="Cochrane G."/>
            <person name="Meng A."/>
            <person name="Brown T."/>
            <person name="Cohen L."/>
        </authorList>
    </citation>
    <scope>NUCLEOTIDE SEQUENCE</scope>
    <source>
        <strain evidence="14">308</strain>
    </source>
</reference>